<dbReference type="InterPro" id="IPR013826">
    <property type="entry name" value="Topo_IA_cen_sub3"/>
</dbReference>
<keyword evidence="16 22" id="KW-0378">Hydrolase</keyword>
<evidence type="ECO:0000256" key="1">
    <source>
        <dbReference type="ARBA" id="ARBA00001946"/>
    </source>
</evidence>
<dbReference type="GO" id="GO:0008270">
    <property type="term" value="F:zinc ion binding"/>
    <property type="evidence" value="ECO:0007669"/>
    <property type="project" value="UniProtKB-UniRule"/>
</dbReference>
<keyword evidence="7 16" id="KW-0863">Zinc-finger</keyword>
<dbReference type="GO" id="GO:0006260">
    <property type="term" value="P:DNA replication"/>
    <property type="evidence" value="ECO:0007669"/>
    <property type="project" value="UniProtKB-UniRule"/>
</dbReference>
<dbReference type="InterPro" id="IPR034142">
    <property type="entry name" value="TOPRIM_RevGyr"/>
</dbReference>
<protein>
    <recommendedName>
        <fullName evidence="16 17">Reverse gyrase</fullName>
        <ecNumber evidence="16">5.6.2.-</ecNumber>
    </recommendedName>
</protein>
<dbReference type="SMART" id="SM00436">
    <property type="entry name" value="TOP1Bc"/>
    <property type="match status" value="1"/>
</dbReference>
<comment type="domain">
    <text evidence="16">Introduction of positive supercoils requires the cooperation of both domains. The helicase-like domain probably does not directly unwind DNA, but more likely acts by driving ATP-dependent conformational changes within the whole enzyme. A beta hairpin in the 'latch' region of the N-terminal domain plays a regulatory role in the enzyme, repressing topoisomerase activity in the absence of ATP and preventing the enzyme from acting as an ATP-independent relaxing enzyme; it also helps to coordinate nucleotide hydrolysis by the ATPase domain with the supercoiling activity of the topoisomerase domain.</text>
</comment>
<dbReference type="Pfam" id="PF00270">
    <property type="entry name" value="DEAD"/>
    <property type="match status" value="1"/>
</dbReference>
<keyword evidence="23" id="KW-1185">Reference proteome</keyword>
<evidence type="ECO:0000256" key="11">
    <source>
        <dbReference type="ARBA" id="ARBA00023029"/>
    </source>
</evidence>
<dbReference type="SUPFAM" id="SSF52540">
    <property type="entry name" value="P-loop containing nucleoside triphosphate hydrolases"/>
    <property type="match status" value="2"/>
</dbReference>
<evidence type="ECO:0000256" key="4">
    <source>
        <dbReference type="ARBA" id="ARBA00022490"/>
    </source>
</evidence>
<evidence type="ECO:0000256" key="10">
    <source>
        <dbReference type="ARBA" id="ARBA00022842"/>
    </source>
</evidence>
<keyword evidence="11 16" id="KW-0799">Topoisomerase</keyword>
<reference evidence="22 23" key="1">
    <citation type="submission" date="2024-02" db="EMBL/GenBank/DDBJ databases">
        <title>STSV induces naive adaptation in Sulfolobus.</title>
        <authorList>
            <person name="Xiang X."/>
            <person name="Song M."/>
        </authorList>
    </citation>
    <scope>NUCLEOTIDE SEQUENCE [LARGE SCALE GENOMIC DNA]</scope>
    <source>
        <strain evidence="22 23">RT2</strain>
    </source>
</reference>
<comment type="cofactor">
    <cofactor evidence="1">
        <name>Mg(2+)</name>
        <dbReference type="ChEBI" id="CHEBI:18420"/>
    </cofactor>
</comment>
<dbReference type="Gene3D" id="1.10.460.10">
    <property type="entry name" value="Topoisomerase I, domain 2"/>
    <property type="match status" value="1"/>
</dbReference>
<comment type="cofactor">
    <cofactor evidence="16">
        <name>Zn(2+)</name>
        <dbReference type="ChEBI" id="CHEBI:29105"/>
    </cofactor>
    <text evidence="16">Binds 1 or 2 zinc ions per subunit.</text>
</comment>
<evidence type="ECO:0000256" key="16">
    <source>
        <dbReference type="HAMAP-Rule" id="MF_01125"/>
    </source>
</evidence>
<dbReference type="RefSeq" id="WP_338600931.1">
    <property type="nucleotide sequence ID" value="NZ_CP146016.1"/>
</dbReference>
<feature type="binding site" evidence="16">
    <location>
        <position position="93"/>
    </location>
    <ligand>
        <name>ATP</name>
        <dbReference type="ChEBI" id="CHEBI:30616"/>
    </ligand>
</feature>
<evidence type="ECO:0000259" key="21">
    <source>
        <dbReference type="PROSITE" id="PS52039"/>
    </source>
</evidence>
<dbReference type="InterPro" id="IPR014001">
    <property type="entry name" value="Helicase_ATP-bd"/>
</dbReference>
<dbReference type="GO" id="GO:0003677">
    <property type="term" value="F:DNA binding"/>
    <property type="evidence" value="ECO:0007669"/>
    <property type="project" value="UniProtKB-UniRule"/>
</dbReference>
<dbReference type="InterPro" id="IPR003602">
    <property type="entry name" value="Topo_IA_DNA-bd_dom"/>
</dbReference>
<dbReference type="CDD" id="cd03361">
    <property type="entry name" value="TOPRIM_TopoIA_RevGyr"/>
    <property type="match status" value="1"/>
</dbReference>
<dbReference type="InterPro" id="IPR013824">
    <property type="entry name" value="Topo_IA_cen_sub1"/>
</dbReference>
<dbReference type="PRINTS" id="PR00417">
    <property type="entry name" value="PRTPISMRASEI"/>
</dbReference>
<evidence type="ECO:0000256" key="8">
    <source>
        <dbReference type="ARBA" id="ARBA00022833"/>
    </source>
</evidence>
<comment type="subcellular location">
    <subcellularLocation>
        <location evidence="2 16">Cytoplasm</location>
    </subcellularLocation>
</comment>
<dbReference type="CDD" id="cd00186">
    <property type="entry name" value="TOP1Ac"/>
    <property type="match status" value="1"/>
</dbReference>
<comment type="catalytic activity">
    <reaction evidence="15 16 17">
        <text>ATP + H2O = ADP + phosphate + H(+)</text>
        <dbReference type="Rhea" id="RHEA:13065"/>
        <dbReference type="ChEBI" id="CHEBI:15377"/>
        <dbReference type="ChEBI" id="CHEBI:15378"/>
        <dbReference type="ChEBI" id="CHEBI:30616"/>
        <dbReference type="ChEBI" id="CHEBI:43474"/>
        <dbReference type="ChEBI" id="CHEBI:456216"/>
    </reaction>
</comment>
<dbReference type="InterPro" id="IPR013497">
    <property type="entry name" value="Topo_IA_cen"/>
</dbReference>
<dbReference type="PROSITE" id="PS52036">
    <property type="entry name" value="ZF_RG_N"/>
    <property type="match status" value="1"/>
</dbReference>
<organism evidence="22 23">
    <name type="scientific">Sulfolobus tengchongensis</name>
    <dbReference type="NCBI Taxonomy" id="207809"/>
    <lineage>
        <taxon>Archaea</taxon>
        <taxon>Thermoproteota</taxon>
        <taxon>Thermoprotei</taxon>
        <taxon>Sulfolobales</taxon>
        <taxon>Sulfolobaceae</taxon>
        <taxon>Sulfolobus</taxon>
    </lineage>
</organism>
<evidence type="ECO:0000256" key="2">
    <source>
        <dbReference type="ARBA" id="ARBA00004496"/>
    </source>
</evidence>
<dbReference type="SMART" id="SM00437">
    <property type="entry name" value="TOP1Ac"/>
    <property type="match status" value="1"/>
</dbReference>
<comment type="function">
    <text evidence="16">Modifies the topological state of DNA by introducing positive supercoils in an ATP-dependent process, increasing the linking number in steps of +1. Binds to single-stranded DNA, transiently cleaves and then rejoins the ends, introducing a positive supercoil in the process. The scissile phosphodiester is attacked by the catalytic tyrosine of the enzyme, resulting in the formation of a DNA-(5'-phosphotyrosyl)-enzyme intermediate. Probably involved in rewinding DNA strands in regions of the chromosome that have opened up to allow replication, transcription, DNA repair and/or for DNA protection.</text>
</comment>
<evidence type="ECO:0000256" key="12">
    <source>
        <dbReference type="ARBA" id="ARBA00023125"/>
    </source>
</evidence>
<keyword evidence="10" id="KW-0460">Magnesium</keyword>
<dbReference type="InterPro" id="IPR011545">
    <property type="entry name" value="DEAD/DEAH_box_helicase_dom"/>
</dbReference>
<name>A0AAX4KZM7_9CREN</name>
<dbReference type="HAMAP" id="MF_01125">
    <property type="entry name" value="Reverse_gyrase"/>
    <property type="match status" value="1"/>
</dbReference>
<dbReference type="GO" id="GO:0160097">
    <property type="term" value="F:reverse gyrase activity"/>
    <property type="evidence" value="ECO:0007669"/>
    <property type="project" value="UniProtKB-UniRule"/>
</dbReference>
<dbReference type="GO" id="GO:0016787">
    <property type="term" value="F:hydrolase activity"/>
    <property type="evidence" value="ECO:0007669"/>
    <property type="project" value="UniProtKB-KW"/>
</dbReference>
<comment type="subunit">
    <text evidence="3 16">Monomer.</text>
</comment>
<dbReference type="InterPro" id="IPR027417">
    <property type="entry name" value="P-loop_NTPase"/>
</dbReference>
<dbReference type="Gene3D" id="3.40.50.140">
    <property type="match status" value="1"/>
</dbReference>
<evidence type="ECO:0000256" key="13">
    <source>
        <dbReference type="ARBA" id="ARBA00023235"/>
    </source>
</evidence>
<keyword evidence="8 16" id="KW-0862">Zinc</keyword>
<dbReference type="AlphaFoldDB" id="A0AAX4KZM7"/>
<proteinExistence type="inferred from homology"/>
<feature type="domain" description="Toprim" evidence="18">
    <location>
        <begin position="619"/>
        <end position="787"/>
    </location>
</feature>
<keyword evidence="13 16" id="KW-0413">Isomerase</keyword>
<dbReference type="SMART" id="SM00493">
    <property type="entry name" value="TOPRIM"/>
    <property type="match status" value="1"/>
</dbReference>
<evidence type="ECO:0000256" key="5">
    <source>
        <dbReference type="ARBA" id="ARBA00022723"/>
    </source>
</evidence>
<gene>
    <name evidence="16 22" type="primary">rgy</name>
    <name evidence="22" type="ORF">V6M85_12945</name>
</gene>
<dbReference type="InterPro" id="IPR005736">
    <property type="entry name" value="Reverse_gyrase"/>
</dbReference>
<dbReference type="Gene3D" id="1.10.290.10">
    <property type="entry name" value="Topoisomerase I, domain 4"/>
    <property type="match status" value="1"/>
</dbReference>
<comment type="similarity">
    <text evidence="16">In the C-terminal section; belongs to the type IA topoisomerase family.</text>
</comment>
<evidence type="ECO:0000259" key="20">
    <source>
        <dbReference type="PROSITE" id="PS52036"/>
    </source>
</evidence>
<evidence type="ECO:0000256" key="6">
    <source>
        <dbReference type="ARBA" id="ARBA00022741"/>
    </source>
</evidence>
<evidence type="ECO:0000259" key="19">
    <source>
        <dbReference type="PROSITE" id="PS51192"/>
    </source>
</evidence>
<feature type="domain" description="RG N-terminal-type" evidence="20">
    <location>
        <begin position="6"/>
        <end position="44"/>
    </location>
</feature>
<dbReference type="InterPro" id="IPR006171">
    <property type="entry name" value="TOPRIM_dom"/>
</dbReference>
<dbReference type="GO" id="GO:0005524">
    <property type="term" value="F:ATP binding"/>
    <property type="evidence" value="ECO:0007669"/>
    <property type="project" value="UniProtKB-UniRule"/>
</dbReference>
<accession>A0AAX4KZM7</accession>
<keyword evidence="5 16" id="KW-0479">Metal-binding</keyword>
<sequence length="1246" mass="143202">MTKLNEIPPSIYSKSCPNCEGDITAERLFNGSVCNICLKEEREFNSITGLIETLYANNNLKKLNKLYNIFKEYSKVEEIFRKVLNDSKPIGPQRSWIIRFLRGESFAIIAPPGLGKTTFGLIMSLYNATLNKKSIIVFPTRTLISQTVGRLVKFSENYSFSPRILYNKPSNTQSEDVLKQLKNGDFDIFISTSRYVIQNLQHLSEVNFDFFFVDDVDAALKSGKSAKAILQLVGFTDEDIQKTMKLLRENIQDEEKFEKIREIREARLKNKVVVFSSATISRGNPTLSTLMGFRPGSSLIYLRNIYDSYVDLTQICKNQVGEECVLDTLIRLIKRLNDGTLIYVPIDKGIAYAEKLASILKEYNINAEAITSSSISKLEKFEKGEINVLVGVATHYGVLVRGIDIPWRVKYAVFVGIPKFKFKIGENMHPLALTRILSLIYLVKNDDKIKKLLGYIRRKLRRMSPSALAMLARDIKEGRIEDEMLKEAYKLVNEYLKDNDLLQRISVVGDVVVQGDYILMPDYLTYVQASGRTSRLYGANLTTGLSVLFIDNFRLFEILDKKLNLILDEIRWNPLNLETNELGHENLDNIIMRIAEERENVRKFKKEGHVEPSTLKVKTTLFIVESPNKAKTISNFFSKPSSRSYGKVKVYETVLGDRILIVAASGGHIYDLIAEEKKEEEKGIGKNVYGVLIEDNKYIPIYSTIKRCSNGHQIVMDLVENRCPICGSPIVMDKTEIVSILRELALEADEVLIGTDPDTEGEKIAWDIYLALRPFNSNIRRAEFHEVTRRAILNAIQNPREFSNNLIKAQIVRRIEDRWIGFKLSKKLQTDFWREVYCRKYELDRCDDENRNLSAGRVQTPVLDWVVRRYEDYKNKKKRYFVIEVSGQENKVGLQLNLLALKRNDINISKGSNINVLIENIETREEDFGPLPPYTTDTLLTDAANLLRISSAETMKIAQDLFELGLITYHRTDSTRISNVGISIAESYLKSRQIDVSRVFRPRTWGEGGAHEAIRPTKPLDETMLKAAIEQGDLELSKQLTFNHFRVYNLIFRRFITSQLPPLTITKQVIKIKAYSDDNSELELNEKEKELIIGYKLKEGDEFKQMLQEAIYFPFRISSPLNEDIKGQVFPAKIVRTLSKSEVQLYTEGELVSEMKRKQIGRPSTYATIISTLKKRRYVIESRNLKKIVPTKLGKEVRDYLINNYRQVVDENRTVELLLKMNEIEEGKVDYLDVLKELYNEIQTIS</sequence>
<dbReference type="GO" id="GO:0008094">
    <property type="term" value="F:ATP-dependent activity, acting on DNA"/>
    <property type="evidence" value="ECO:0007669"/>
    <property type="project" value="UniProtKB-UniRule"/>
</dbReference>
<keyword evidence="12 16" id="KW-0238">DNA-binding</keyword>
<keyword evidence="4 16" id="KW-0963">Cytoplasm</keyword>
<dbReference type="Gene3D" id="3.40.50.300">
    <property type="entry name" value="P-loop containing nucleotide triphosphate hydrolases"/>
    <property type="match status" value="3"/>
</dbReference>
<dbReference type="SMART" id="SM00487">
    <property type="entry name" value="DEXDc"/>
    <property type="match status" value="1"/>
</dbReference>
<dbReference type="Pfam" id="PF17915">
    <property type="entry name" value="zf_Rg"/>
    <property type="match status" value="1"/>
</dbReference>
<evidence type="ECO:0000313" key="23">
    <source>
        <dbReference type="Proteomes" id="UP001432202"/>
    </source>
</evidence>
<dbReference type="PROSITE" id="PS50880">
    <property type="entry name" value="TOPRIM"/>
    <property type="match status" value="1"/>
</dbReference>
<dbReference type="GeneID" id="89337692"/>
<dbReference type="PANTHER" id="PTHR43505:SF1">
    <property type="entry name" value="REVERSE GYRASE"/>
    <property type="match status" value="1"/>
</dbReference>
<evidence type="ECO:0000256" key="15">
    <source>
        <dbReference type="ARBA" id="ARBA00049360"/>
    </source>
</evidence>
<dbReference type="PANTHER" id="PTHR43505">
    <property type="entry name" value="REVERSE GYRASE"/>
    <property type="match status" value="1"/>
</dbReference>
<keyword evidence="9 16" id="KW-0067">ATP-binding</keyword>
<dbReference type="GO" id="GO:0006265">
    <property type="term" value="P:DNA topological change"/>
    <property type="evidence" value="ECO:0007669"/>
    <property type="project" value="UniProtKB-UniRule"/>
</dbReference>
<dbReference type="CDD" id="cd18798">
    <property type="entry name" value="SF2_C_reverse_gyrase"/>
    <property type="match status" value="1"/>
</dbReference>
<feature type="region of interest" description="Topoisomerase I" evidence="16">
    <location>
        <begin position="615"/>
        <end position="1246"/>
    </location>
</feature>
<dbReference type="GO" id="GO:0005737">
    <property type="term" value="C:cytoplasm"/>
    <property type="evidence" value="ECO:0007669"/>
    <property type="project" value="UniProtKB-SubCell"/>
</dbReference>
<dbReference type="SUPFAM" id="SSF56712">
    <property type="entry name" value="Prokaryotic type I DNA topoisomerase"/>
    <property type="match status" value="1"/>
</dbReference>
<feature type="domain" description="Helicase ATP-binding" evidence="19">
    <location>
        <begin position="97"/>
        <end position="257"/>
    </location>
</feature>
<evidence type="ECO:0000256" key="17">
    <source>
        <dbReference type="RuleBase" id="RU004026"/>
    </source>
</evidence>
<dbReference type="Gene3D" id="2.60.510.20">
    <property type="match status" value="1"/>
</dbReference>
<dbReference type="EC" id="5.6.2.-" evidence="16"/>
<dbReference type="Pfam" id="PF01131">
    <property type="entry name" value="Topoisom_bac"/>
    <property type="match status" value="1"/>
</dbReference>
<dbReference type="Proteomes" id="UP001432202">
    <property type="component" value="Chromosome"/>
</dbReference>
<dbReference type="InterPro" id="IPR023405">
    <property type="entry name" value="Topo_IA_core_domain"/>
</dbReference>
<comment type="similarity">
    <text evidence="14 16">In the N-terminal section; belongs to the DEAD box helicase family. DDVD subfamily.</text>
</comment>
<dbReference type="Pfam" id="PF01751">
    <property type="entry name" value="Toprim"/>
    <property type="match status" value="1"/>
</dbReference>
<comment type="function">
    <text evidence="17">Modifies the topological state of DNA by introducing positive supercoils in an ATP-dependent process, increasing the linking number in steps of +1. Binds to single-stranded DNA, transiently cleaves and then rejoins the ends, introducing a positive supercoil in the process. The scissile phosphodiester is attacked by the catalytic tyrosine of the enzyme, resulting in the formation of a DNA-(5'-phosphotyrosyl)-enzyme intermediate. Involved in rewinding DNA strands in regions of the chromosome that have opened up to allow replication, transcription, DNA repair and/or for DNA protection.</text>
</comment>
<feature type="domain" description="Topo IA-type catalytic" evidence="21">
    <location>
        <begin position="803"/>
        <end position="1246"/>
    </location>
</feature>
<evidence type="ECO:0000256" key="3">
    <source>
        <dbReference type="ARBA" id="ARBA00011245"/>
    </source>
</evidence>
<dbReference type="PROSITE" id="PS52039">
    <property type="entry name" value="TOPO_IA_2"/>
    <property type="match status" value="1"/>
</dbReference>
<keyword evidence="6 16" id="KW-0547">Nucleotide-binding</keyword>
<feature type="active site" description="O-(5'-phospho-DNA)-tyrosine intermediate" evidence="16">
    <location>
        <position position="969"/>
    </location>
</feature>
<dbReference type="EMBL" id="CP146016">
    <property type="protein sequence ID" value="WWQ60329.1"/>
    <property type="molecule type" value="Genomic_DNA"/>
</dbReference>
<dbReference type="InterPro" id="IPR040569">
    <property type="entry name" value="Znf_Rg"/>
</dbReference>
<dbReference type="InterPro" id="IPR003601">
    <property type="entry name" value="Topo_IA_2"/>
</dbReference>
<evidence type="ECO:0000256" key="9">
    <source>
        <dbReference type="ARBA" id="ARBA00022840"/>
    </source>
</evidence>
<evidence type="ECO:0000259" key="18">
    <source>
        <dbReference type="PROSITE" id="PS50880"/>
    </source>
</evidence>
<evidence type="ECO:0000256" key="7">
    <source>
        <dbReference type="ARBA" id="ARBA00022771"/>
    </source>
</evidence>
<dbReference type="PROSITE" id="PS51192">
    <property type="entry name" value="HELICASE_ATP_BIND_1"/>
    <property type="match status" value="1"/>
</dbReference>
<evidence type="ECO:0000313" key="22">
    <source>
        <dbReference type="EMBL" id="WWQ60329.1"/>
    </source>
</evidence>
<evidence type="ECO:0000256" key="14">
    <source>
        <dbReference type="ARBA" id="ARBA00043976"/>
    </source>
</evidence>
<dbReference type="NCBIfam" id="TIGR01054">
    <property type="entry name" value="rgy"/>
    <property type="match status" value="1"/>
</dbReference>
<comment type="miscellaneous">
    <text evidence="16">This enzyme is the only unique feature of hyperthermophilic bacteria/archaea known and seems to be essential for adaptation to life at high temperatures. It may play a role in stabilization of DNA at high temperatures.</text>
</comment>